<gene>
    <name evidence="2" type="ORF">SAMN04488570_3664</name>
</gene>
<dbReference type="InterPro" id="IPR058548">
    <property type="entry name" value="MlaB-like_STAS"/>
</dbReference>
<dbReference type="SUPFAM" id="SSF52091">
    <property type="entry name" value="SpoIIaa-like"/>
    <property type="match status" value="1"/>
</dbReference>
<dbReference type="PANTHER" id="PTHR35849:SF2">
    <property type="entry name" value="BLR2341 PROTEIN"/>
    <property type="match status" value="1"/>
</dbReference>
<dbReference type="EMBL" id="LT629757">
    <property type="protein sequence ID" value="SDT14795.1"/>
    <property type="molecule type" value="Genomic_DNA"/>
</dbReference>
<evidence type="ECO:0000259" key="1">
    <source>
        <dbReference type="PROSITE" id="PS50801"/>
    </source>
</evidence>
<dbReference type="PROSITE" id="PS50801">
    <property type="entry name" value="STAS"/>
    <property type="match status" value="1"/>
</dbReference>
<name>A0A1H1Y0B8_9ACTN</name>
<dbReference type="RefSeq" id="WP_157682941.1">
    <property type="nucleotide sequence ID" value="NZ_LT629757.1"/>
</dbReference>
<keyword evidence="3" id="KW-1185">Reference proteome</keyword>
<proteinExistence type="predicted"/>
<dbReference type="Proteomes" id="UP000198859">
    <property type="component" value="Chromosome I"/>
</dbReference>
<dbReference type="OrthoDB" id="3787650at2"/>
<evidence type="ECO:0000313" key="2">
    <source>
        <dbReference type="EMBL" id="SDT14795.1"/>
    </source>
</evidence>
<dbReference type="STRING" id="642780.SAMN04488570_3664"/>
<organism evidence="2 3">
    <name type="scientific">Nocardioides scoriae</name>
    <dbReference type="NCBI Taxonomy" id="642780"/>
    <lineage>
        <taxon>Bacteria</taxon>
        <taxon>Bacillati</taxon>
        <taxon>Actinomycetota</taxon>
        <taxon>Actinomycetes</taxon>
        <taxon>Propionibacteriales</taxon>
        <taxon>Nocardioidaceae</taxon>
        <taxon>Nocardioides</taxon>
    </lineage>
</organism>
<dbReference type="CDD" id="cd07043">
    <property type="entry name" value="STAS_anti-anti-sigma_factors"/>
    <property type="match status" value="1"/>
</dbReference>
<accession>A0A1H1Y0B8</accession>
<dbReference type="InterPro" id="IPR052746">
    <property type="entry name" value="MlaB_ABC_Transporter"/>
</dbReference>
<sequence>MEHTTKDNTIAVSGTLDGRCTAELRDRLRRALAEHDLVVLDLTDVESVDVTTLKLLAAASRTAQRQGRRLVLRGASSGVRRLLHLSHLRGLVALEPTPRLPV</sequence>
<dbReference type="InterPro" id="IPR002645">
    <property type="entry name" value="STAS_dom"/>
</dbReference>
<feature type="domain" description="STAS" evidence="1">
    <location>
        <begin position="10"/>
        <end position="102"/>
    </location>
</feature>
<evidence type="ECO:0000313" key="3">
    <source>
        <dbReference type="Proteomes" id="UP000198859"/>
    </source>
</evidence>
<dbReference type="Pfam" id="PF13466">
    <property type="entry name" value="STAS_2"/>
    <property type="match status" value="1"/>
</dbReference>
<reference evidence="3" key="1">
    <citation type="submission" date="2016-10" db="EMBL/GenBank/DDBJ databases">
        <authorList>
            <person name="Varghese N."/>
            <person name="Submissions S."/>
        </authorList>
    </citation>
    <scope>NUCLEOTIDE SEQUENCE [LARGE SCALE GENOMIC DNA]</scope>
    <source>
        <strain evidence="3">DSM 22127</strain>
    </source>
</reference>
<dbReference type="AlphaFoldDB" id="A0A1H1Y0B8"/>
<dbReference type="Gene3D" id="3.30.750.24">
    <property type="entry name" value="STAS domain"/>
    <property type="match status" value="1"/>
</dbReference>
<dbReference type="PANTHER" id="PTHR35849">
    <property type="entry name" value="BLR2341 PROTEIN"/>
    <property type="match status" value="1"/>
</dbReference>
<protein>
    <submittedName>
        <fullName evidence="2">Anti-anti-sigma factor</fullName>
    </submittedName>
</protein>
<dbReference type="InterPro" id="IPR036513">
    <property type="entry name" value="STAS_dom_sf"/>
</dbReference>